<comment type="pathway">
    <text evidence="5 16">Amino-acid biosynthesis; L-histidine biosynthesis; L-histidine from 5-phospho-alpha-D-ribose 1-diphosphate: step 2/9.</text>
</comment>
<keyword evidence="11 16" id="KW-0547">Nucleotide-binding</keyword>
<dbReference type="InterPro" id="IPR006062">
    <property type="entry name" value="His_biosynth"/>
</dbReference>
<dbReference type="SUPFAM" id="SSF51366">
    <property type="entry name" value="Ribulose-phoshate binding barrel"/>
    <property type="match status" value="1"/>
</dbReference>
<comment type="similarity">
    <text evidence="6 16">In the C-terminal section; belongs to the PRA-PH family.</text>
</comment>
<comment type="subcellular location">
    <subcellularLocation>
        <location evidence="3 16">Cytoplasm</location>
    </subcellularLocation>
</comment>
<dbReference type="RefSeq" id="WP_154519445.1">
    <property type="nucleotide sequence ID" value="NZ_VUMT01000012.1"/>
</dbReference>
<dbReference type="InterPro" id="IPR011060">
    <property type="entry name" value="RibuloseP-bd_barrel"/>
</dbReference>
<evidence type="ECO:0000256" key="2">
    <source>
        <dbReference type="ARBA" id="ARBA00001460"/>
    </source>
</evidence>
<dbReference type="HAMAP" id="MF_01021">
    <property type="entry name" value="HisI"/>
    <property type="match status" value="1"/>
</dbReference>
<dbReference type="InterPro" id="IPR026660">
    <property type="entry name" value="PRA-CH"/>
</dbReference>
<evidence type="ECO:0000256" key="6">
    <source>
        <dbReference type="ARBA" id="ARBA00007731"/>
    </source>
</evidence>
<dbReference type="HAMAP" id="MF_01020">
    <property type="entry name" value="HisE"/>
    <property type="match status" value="1"/>
</dbReference>
<dbReference type="GO" id="GO:0005737">
    <property type="term" value="C:cytoplasm"/>
    <property type="evidence" value="ECO:0007669"/>
    <property type="project" value="UniProtKB-SubCell"/>
</dbReference>
<comment type="similarity">
    <text evidence="8 17">Belongs to the HisA/HisF family.</text>
</comment>
<accession>A0A6L5XYW1</accession>
<dbReference type="Gene3D" id="1.10.287.1080">
    <property type="entry name" value="MazG-like"/>
    <property type="match status" value="1"/>
</dbReference>
<keyword evidence="14 16" id="KW-0368">Histidine biosynthesis</keyword>
<comment type="catalytic activity">
    <reaction evidence="1 16">
        <text>1-(5-phospho-beta-D-ribosyl)-5'-AMP + H2O = 1-(5-phospho-beta-D-ribosyl)-5-[(5-phospho-beta-D-ribosylamino)methylideneamino]imidazole-4-carboxamide</text>
        <dbReference type="Rhea" id="RHEA:20049"/>
        <dbReference type="ChEBI" id="CHEBI:15377"/>
        <dbReference type="ChEBI" id="CHEBI:58435"/>
        <dbReference type="ChEBI" id="CHEBI:59457"/>
        <dbReference type="EC" id="3.5.4.19"/>
    </reaction>
</comment>
<dbReference type="Pfam" id="PF00977">
    <property type="entry name" value="His_biosynth"/>
    <property type="match status" value="1"/>
</dbReference>
<dbReference type="Gene3D" id="3.20.20.70">
    <property type="entry name" value="Aldolase class I"/>
    <property type="match status" value="1"/>
</dbReference>
<evidence type="ECO:0000313" key="19">
    <source>
        <dbReference type="EMBL" id="MSS64040.1"/>
    </source>
</evidence>
<dbReference type="Proteomes" id="UP000482209">
    <property type="component" value="Unassembled WGS sequence"/>
</dbReference>
<protein>
    <recommendedName>
        <fullName evidence="16">Histidine biosynthesis bifunctional protein HisIE</fullName>
    </recommendedName>
    <domain>
        <recommendedName>
            <fullName evidence="16">Phosphoribosyl-AMP cyclohydrolase</fullName>
            <shortName evidence="16">PRA-CH</shortName>
            <ecNumber evidence="16">3.5.4.19</ecNumber>
        </recommendedName>
    </domain>
    <domain>
        <recommendedName>
            <fullName evidence="16">Phosphoribosyl-ATP pyrophosphatase</fullName>
            <shortName evidence="16">PRA-PH</shortName>
            <ecNumber evidence="16">3.6.1.31</ecNumber>
        </recommendedName>
    </domain>
</protein>
<feature type="domain" description="Phosphoribosyl-AMP cyclohydrolase" evidence="18">
    <location>
        <begin position="243"/>
        <end position="315"/>
    </location>
</feature>
<evidence type="ECO:0000256" key="5">
    <source>
        <dbReference type="ARBA" id="ARBA00005204"/>
    </source>
</evidence>
<keyword evidence="13 16" id="KW-0067">ATP-binding</keyword>
<keyword evidence="12 16" id="KW-0378">Hydrolase</keyword>
<gene>
    <name evidence="16" type="primary">hisI</name>
    <name evidence="16" type="synonym">hisIE</name>
    <name evidence="19" type="ORF">FYJ58_09150</name>
</gene>
<dbReference type="EC" id="3.5.4.19" evidence="16"/>
<dbReference type="PANTHER" id="PTHR42945:SF1">
    <property type="entry name" value="HISTIDINE BIOSYNTHESIS BIFUNCTIONAL PROTEIN HIS7"/>
    <property type="match status" value="1"/>
</dbReference>
<dbReference type="HAMAP" id="MF_01019">
    <property type="entry name" value="HisIE"/>
    <property type="match status" value="1"/>
</dbReference>
<organism evidence="19 20">
    <name type="scientific">Velocimicrobium porci</name>
    <dbReference type="NCBI Taxonomy" id="2606634"/>
    <lineage>
        <taxon>Bacteria</taxon>
        <taxon>Bacillati</taxon>
        <taxon>Bacillota</taxon>
        <taxon>Clostridia</taxon>
        <taxon>Lachnospirales</taxon>
        <taxon>Lachnospiraceae</taxon>
        <taxon>Velocimicrobium</taxon>
    </lineage>
</organism>
<evidence type="ECO:0000256" key="17">
    <source>
        <dbReference type="RuleBase" id="RU003657"/>
    </source>
</evidence>
<evidence type="ECO:0000256" key="7">
    <source>
        <dbReference type="ARBA" id="ARBA00008299"/>
    </source>
</evidence>
<dbReference type="Gene3D" id="3.10.20.810">
    <property type="entry name" value="Phosphoribosyl-AMP cyclohydrolase"/>
    <property type="match status" value="1"/>
</dbReference>
<feature type="region of interest" description="Phosphoribosyl-AMP cyclohydrolase" evidence="16">
    <location>
        <begin position="1"/>
        <end position="332"/>
    </location>
</feature>
<dbReference type="PANTHER" id="PTHR42945">
    <property type="entry name" value="HISTIDINE BIOSYNTHESIS BIFUNCTIONAL PROTEIN"/>
    <property type="match status" value="1"/>
</dbReference>
<dbReference type="NCBIfam" id="NF000768">
    <property type="entry name" value="PRK00051.1"/>
    <property type="match status" value="1"/>
</dbReference>
<dbReference type="NCBIfam" id="TIGR03188">
    <property type="entry name" value="histidine_hisI"/>
    <property type="match status" value="1"/>
</dbReference>
<dbReference type="CDD" id="cd11534">
    <property type="entry name" value="NTP-PPase_HisIE_like"/>
    <property type="match status" value="1"/>
</dbReference>
<dbReference type="Pfam" id="PF01502">
    <property type="entry name" value="PRA-CH"/>
    <property type="match status" value="1"/>
</dbReference>
<comment type="similarity">
    <text evidence="7 16">In the N-terminal section; belongs to the PRA-CH family.</text>
</comment>
<dbReference type="NCBIfam" id="NF002747">
    <property type="entry name" value="PRK02759.1"/>
    <property type="match status" value="1"/>
</dbReference>
<dbReference type="Pfam" id="PF01503">
    <property type="entry name" value="PRA-PH"/>
    <property type="match status" value="1"/>
</dbReference>
<evidence type="ECO:0000256" key="11">
    <source>
        <dbReference type="ARBA" id="ARBA00022741"/>
    </source>
</evidence>
<sequence>MNYKKIIAYINAENEMGSSIIRIAKRYEADGADELYIYNYSKDEASRDEFLSVLRTIGKEIDIPYMAGCYIERFEDIKKLLYTGASCAVIEERYAIDENEISLAIKRFGSEKIWFIMDSKGDFSNFALAEQKKVQGYGGVVLKHIEVSGKLKEHFSKCPLPIIIRDSLTRNILEEIISLENVVGVATNYYKEKDIMKAKLRLKEEKIAVHTFESSLSFSDFKLNNEGLIPVTVQDYKTGEVLMLAYMNEEAFNKTIETGKMTYYSRSRKKLWCKGETSSHYQYVKHLLIDCDNDTILAKVKQIGEACHTGNRSCFCTTLVDREAEATSPYMVLQDVYQVIKDRKKNPKEGSYTNYLFEKGIDKILKKCGEEATEIVIAAKNPDAEELKYEISDFLYHLMVLMAECNLEWEDVAEELAHRR</sequence>
<dbReference type="SUPFAM" id="SSF141734">
    <property type="entry name" value="HisI-like"/>
    <property type="match status" value="1"/>
</dbReference>
<proteinExistence type="inferred from homology"/>
<evidence type="ECO:0000256" key="13">
    <source>
        <dbReference type="ARBA" id="ARBA00022840"/>
    </source>
</evidence>
<comment type="caution">
    <text evidence="19">The sequence shown here is derived from an EMBL/GenBank/DDBJ whole genome shotgun (WGS) entry which is preliminary data.</text>
</comment>
<keyword evidence="9 16" id="KW-0963">Cytoplasm</keyword>
<dbReference type="InterPro" id="IPR023019">
    <property type="entry name" value="His_synth_HisIE"/>
</dbReference>
<keyword evidence="20" id="KW-1185">Reference proteome</keyword>
<evidence type="ECO:0000256" key="16">
    <source>
        <dbReference type="HAMAP-Rule" id="MF_01019"/>
    </source>
</evidence>
<reference evidence="19 20" key="1">
    <citation type="submission" date="2019-08" db="EMBL/GenBank/DDBJ databases">
        <title>In-depth cultivation of the pig gut microbiome towards novel bacterial diversity and tailored functional studies.</title>
        <authorList>
            <person name="Wylensek D."/>
            <person name="Hitch T.C.A."/>
            <person name="Clavel T."/>
        </authorList>
    </citation>
    <scope>NUCLEOTIDE SEQUENCE [LARGE SCALE GENOMIC DNA]</scope>
    <source>
        <strain evidence="19 20">WCA-693-APC-MOT-I</strain>
    </source>
</reference>
<dbReference type="InterPro" id="IPR002496">
    <property type="entry name" value="PRib_AMP_CycHydrolase_dom"/>
</dbReference>
<dbReference type="InterPro" id="IPR038019">
    <property type="entry name" value="PRib_AMP_CycHydrolase_sf"/>
</dbReference>
<keyword evidence="10 16" id="KW-0028">Amino-acid biosynthesis</keyword>
<evidence type="ECO:0000256" key="4">
    <source>
        <dbReference type="ARBA" id="ARBA00005169"/>
    </source>
</evidence>
<comment type="catalytic activity">
    <reaction evidence="2 16">
        <text>1-(5-phospho-beta-D-ribosyl)-ATP + H2O = 1-(5-phospho-beta-D-ribosyl)-5'-AMP + diphosphate + H(+)</text>
        <dbReference type="Rhea" id="RHEA:22828"/>
        <dbReference type="ChEBI" id="CHEBI:15377"/>
        <dbReference type="ChEBI" id="CHEBI:15378"/>
        <dbReference type="ChEBI" id="CHEBI:33019"/>
        <dbReference type="ChEBI" id="CHEBI:59457"/>
        <dbReference type="ChEBI" id="CHEBI:73183"/>
        <dbReference type="EC" id="3.6.1.31"/>
    </reaction>
</comment>
<feature type="region of interest" description="Phosphoribosyl-ATP pyrophosphohydrolase" evidence="16">
    <location>
        <begin position="333"/>
        <end position="420"/>
    </location>
</feature>
<dbReference type="GO" id="GO:0004636">
    <property type="term" value="F:phosphoribosyl-ATP diphosphatase activity"/>
    <property type="evidence" value="ECO:0007669"/>
    <property type="project" value="UniProtKB-UniRule"/>
</dbReference>
<dbReference type="FunFam" id="3.10.20.810:FF:000001">
    <property type="entry name" value="Histidine biosynthesis bifunctional protein HisIE"/>
    <property type="match status" value="1"/>
</dbReference>
<evidence type="ECO:0000259" key="18">
    <source>
        <dbReference type="Pfam" id="PF01502"/>
    </source>
</evidence>
<evidence type="ECO:0000256" key="15">
    <source>
        <dbReference type="ARBA" id="ARBA00023268"/>
    </source>
</evidence>
<dbReference type="EC" id="3.6.1.31" evidence="16"/>
<evidence type="ECO:0000256" key="14">
    <source>
        <dbReference type="ARBA" id="ARBA00023102"/>
    </source>
</evidence>
<dbReference type="InterPro" id="IPR021130">
    <property type="entry name" value="PRib-ATP_PPHydrolase-like"/>
</dbReference>
<evidence type="ECO:0000256" key="3">
    <source>
        <dbReference type="ARBA" id="ARBA00004496"/>
    </source>
</evidence>
<dbReference type="InterPro" id="IPR013785">
    <property type="entry name" value="Aldolase_TIM"/>
</dbReference>
<evidence type="ECO:0000256" key="10">
    <source>
        <dbReference type="ARBA" id="ARBA00022605"/>
    </source>
</evidence>
<evidence type="ECO:0000256" key="1">
    <source>
        <dbReference type="ARBA" id="ARBA00000024"/>
    </source>
</evidence>
<name>A0A6L5XYW1_9FIRM</name>
<evidence type="ECO:0000256" key="8">
    <source>
        <dbReference type="ARBA" id="ARBA00009667"/>
    </source>
</evidence>
<dbReference type="UniPathway" id="UPA00031">
    <property type="reaction ID" value="UER00007"/>
</dbReference>
<evidence type="ECO:0000256" key="12">
    <source>
        <dbReference type="ARBA" id="ARBA00022801"/>
    </source>
</evidence>
<evidence type="ECO:0000313" key="20">
    <source>
        <dbReference type="Proteomes" id="UP000482209"/>
    </source>
</evidence>
<dbReference type="GO" id="GO:0005524">
    <property type="term" value="F:ATP binding"/>
    <property type="evidence" value="ECO:0007669"/>
    <property type="project" value="UniProtKB-KW"/>
</dbReference>
<dbReference type="AlphaFoldDB" id="A0A6L5XYW1"/>
<keyword evidence="15 16" id="KW-0511">Multifunctional enzyme</keyword>
<dbReference type="InterPro" id="IPR008179">
    <property type="entry name" value="HisE"/>
</dbReference>
<dbReference type="GO" id="GO:0000105">
    <property type="term" value="P:L-histidine biosynthetic process"/>
    <property type="evidence" value="ECO:0007669"/>
    <property type="project" value="UniProtKB-UniRule"/>
</dbReference>
<dbReference type="EMBL" id="VUMT01000012">
    <property type="protein sequence ID" value="MSS64040.1"/>
    <property type="molecule type" value="Genomic_DNA"/>
</dbReference>
<dbReference type="SUPFAM" id="SSF101386">
    <property type="entry name" value="all-alpha NTP pyrophosphatases"/>
    <property type="match status" value="1"/>
</dbReference>
<evidence type="ECO:0000256" key="9">
    <source>
        <dbReference type="ARBA" id="ARBA00022490"/>
    </source>
</evidence>
<dbReference type="GO" id="GO:0004635">
    <property type="term" value="F:phosphoribosyl-AMP cyclohydrolase activity"/>
    <property type="evidence" value="ECO:0007669"/>
    <property type="project" value="UniProtKB-UniRule"/>
</dbReference>
<comment type="pathway">
    <text evidence="4 16">Amino-acid biosynthesis; L-histidine biosynthesis; L-histidine from 5-phospho-alpha-D-ribose 1-diphosphate: step 3/9.</text>
</comment>